<proteinExistence type="predicted"/>
<feature type="transmembrane region" description="Helical" evidence="1">
    <location>
        <begin position="6"/>
        <end position="24"/>
    </location>
</feature>
<protein>
    <submittedName>
        <fullName evidence="3">Uncharacterized protein</fullName>
    </submittedName>
</protein>
<gene>
    <name evidence="2" type="ORF">TIS948_LOCUS11838</name>
    <name evidence="3" type="ORF">UJA718_LOCUS24037</name>
</gene>
<dbReference type="AlphaFoldDB" id="A0A820TC72"/>
<name>A0A820TC72_9BILA</name>
<reference evidence="3" key="1">
    <citation type="submission" date="2021-02" db="EMBL/GenBank/DDBJ databases">
        <authorList>
            <person name="Nowell W R."/>
        </authorList>
    </citation>
    <scope>NUCLEOTIDE SEQUENCE</scope>
</reference>
<keyword evidence="1" id="KW-0472">Membrane</keyword>
<evidence type="ECO:0000313" key="2">
    <source>
        <dbReference type="EMBL" id="CAF3189183.1"/>
    </source>
</evidence>
<sequence>MLSILGRSSFAIILMVVLLVMVIYNTKINVSDQLQEQEEYETSVLSEFHISFTQSVTIKAPSLCVVVRVEKSKIRHLPVLALSLYQTGLQNLRLYLLISERGSGGELLTATIKLINQLVNQSNYVLLLDLVESSFSDMNSSELTDRVLEYLYNQSKYYPEACTYIVFTNSDSYYSRSFGRRLLPHMKASTDIIAWSFVAPFPRPSFNLKASSSHENTPRMLDNRFETCVSGQFKPEGVTSGSIAYRLAFLKAHKLSYCSLSGLFTQRTDGDFVVHAATFTNMSVLLKQTLLIHQ</sequence>
<dbReference type="EMBL" id="CAJNXB010001702">
    <property type="protein sequence ID" value="CAF3189183.1"/>
    <property type="molecule type" value="Genomic_DNA"/>
</dbReference>
<keyword evidence="1" id="KW-0812">Transmembrane</keyword>
<evidence type="ECO:0000313" key="3">
    <source>
        <dbReference type="EMBL" id="CAF4468890.1"/>
    </source>
</evidence>
<accession>A0A820TC72</accession>
<dbReference type="Proteomes" id="UP000663873">
    <property type="component" value="Unassembled WGS sequence"/>
</dbReference>
<dbReference type="EMBL" id="CAJOBP010005415">
    <property type="protein sequence ID" value="CAF4468890.1"/>
    <property type="molecule type" value="Genomic_DNA"/>
</dbReference>
<keyword evidence="1" id="KW-1133">Transmembrane helix</keyword>
<comment type="caution">
    <text evidence="3">The sequence shown here is derived from an EMBL/GenBank/DDBJ whole genome shotgun (WGS) entry which is preliminary data.</text>
</comment>
<dbReference type="Proteomes" id="UP000663825">
    <property type="component" value="Unassembled WGS sequence"/>
</dbReference>
<organism evidence="3 4">
    <name type="scientific">Rotaria socialis</name>
    <dbReference type="NCBI Taxonomy" id="392032"/>
    <lineage>
        <taxon>Eukaryota</taxon>
        <taxon>Metazoa</taxon>
        <taxon>Spiralia</taxon>
        <taxon>Gnathifera</taxon>
        <taxon>Rotifera</taxon>
        <taxon>Eurotatoria</taxon>
        <taxon>Bdelloidea</taxon>
        <taxon>Philodinida</taxon>
        <taxon>Philodinidae</taxon>
        <taxon>Rotaria</taxon>
    </lineage>
</organism>
<evidence type="ECO:0000256" key="1">
    <source>
        <dbReference type="SAM" id="Phobius"/>
    </source>
</evidence>
<keyword evidence="4" id="KW-1185">Reference proteome</keyword>
<evidence type="ECO:0000313" key="4">
    <source>
        <dbReference type="Proteomes" id="UP000663873"/>
    </source>
</evidence>